<keyword evidence="1" id="KW-1133">Transmembrane helix</keyword>
<evidence type="ECO:0000256" key="1">
    <source>
        <dbReference type="SAM" id="Phobius"/>
    </source>
</evidence>
<accession>A0A656QFF2</accession>
<feature type="transmembrane region" description="Helical" evidence="1">
    <location>
        <begin position="39"/>
        <end position="63"/>
    </location>
</feature>
<keyword evidence="1" id="KW-0472">Membrane</keyword>
<reference evidence="2 3" key="1">
    <citation type="submission" date="2014-03" db="EMBL/GenBank/DDBJ databases">
        <title>Draft Genome Sequences of Four Burkholderia Strains.</title>
        <authorList>
            <person name="Liu X.Y."/>
            <person name="Li C.X."/>
            <person name="Xu J.H."/>
        </authorList>
    </citation>
    <scope>NUCLEOTIDE SEQUENCE [LARGE SCALE GENOMIC DNA]</scope>
    <source>
        <strain evidence="2 3">OP-1</strain>
    </source>
</reference>
<comment type="caution">
    <text evidence="2">The sequence shown here is derived from an EMBL/GenBank/DDBJ whole genome shotgun (WGS) entry which is preliminary data.</text>
</comment>
<keyword evidence="1" id="KW-0812">Transmembrane</keyword>
<name>A0A656QFF2_9BURK</name>
<gene>
    <name evidence="2" type="ORF">BG60_26350</name>
</gene>
<evidence type="ECO:0000313" key="3">
    <source>
        <dbReference type="Proteomes" id="UP000027451"/>
    </source>
</evidence>
<dbReference type="EMBL" id="JFHD01000040">
    <property type="protein sequence ID" value="KDR25992.1"/>
    <property type="molecule type" value="Genomic_DNA"/>
</dbReference>
<dbReference type="AlphaFoldDB" id="A0A656QFF2"/>
<organism evidence="2 3">
    <name type="scientific">Caballeronia zhejiangensis</name>
    <dbReference type="NCBI Taxonomy" id="871203"/>
    <lineage>
        <taxon>Bacteria</taxon>
        <taxon>Pseudomonadati</taxon>
        <taxon>Pseudomonadota</taxon>
        <taxon>Betaproteobacteria</taxon>
        <taxon>Burkholderiales</taxon>
        <taxon>Burkholderiaceae</taxon>
        <taxon>Caballeronia</taxon>
    </lineage>
</organism>
<protein>
    <submittedName>
        <fullName evidence="2">Uncharacterized protein</fullName>
    </submittedName>
</protein>
<sequence length="65" mass="7181">METTMKRSIKDLNASLRNQDLRHVNTGVRARIEAWVIRTVATAFSTEGIALFVAGVVFGLGIIKH</sequence>
<dbReference type="Proteomes" id="UP000027451">
    <property type="component" value="Unassembled WGS sequence"/>
</dbReference>
<evidence type="ECO:0000313" key="2">
    <source>
        <dbReference type="EMBL" id="KDR25992.1"/>
    </source>
</evidence>
<keyword evidence="3" id="KW-1185">Reference proteome</keyword>
<proteinExistence type="predicted"/>